<organism evidence="2 3">
    <name type="scientific">Actinomyces capricornis</name>
    <dbReference type="NCBI Taxonomy" id="2755559"/>
    <lineage>
        <taxon>Bacteria</taxon>
        <taxon>Bacillati</taxon>
        <taxon>Actinomycetota</taxon>
        <taxon>Actinomycetes</taxon>
        <taxon>Actinomycetales</taxon>
        <taxon>Actinomycetaceae</taxon>
        <taxon>Actinomyces</taxon>
    </lineage>
</organism>
<name>A0ABN6K7X7_9ACTO</name>
<dbReference type="InterPro" id="IPR058240">
    <property type="entry name" value="rSAM_sf"/>
</dbReference>
<gene>
    <name evidence="2" type="ORF">MANAM107_09980</name>
</gene>
<dbReference type="InterPro" id="IPR034505">
    <property type="entry name" value="Coproporphyrinogen-III_oxidase"/>
</dbReference>
<evidence type="ECO:0000313" key="2">
    <source>
        <dbReference type="EMBL" id="BDA64164.1"/>
    </source>
</evidence>
<evidence type="ECO:0000313" key="3">
    <source>
        <dbReference type="Proteomes" id="UP000824496"/>
    </source>
</evidence>
<proteinExistence type="predicted"/>
<sequence length="152" mass="17004">MTSEELMKVDDEARDLLINRGFHEYAADHYAISTKSITIHECGEWMGESVLGLGPAAMSFMGNTLFKNAPNLGSYRKSMDTGRVIKPITLNQSDTARRTAILCLTKLLKIDLSILQDRYGEDAKGVCEEILRLHDLGHVKKNRPKCIYSASK</sequence>
<dbReference type="EMBL" id="AP025017">
    <property type="protein sequence ID" value="BDA64164.1"/>
    <property type="molecule type" value="Genomic_DNA"/>
</dbReference>
<dbReference type="SUPFAM" id="SSF102114">
    <property type="entry name" value="Radical SAM enzymes"/>
    <property type="match status" value="1"/>
</dbReference>
<keyword evidence="1" id="KW-0560">Oxidoreductase</keyword>
<accession>A0ABN6K7X7</accession>
<reference evidence="2 3" key="1">
    <citation type="submission" date="2021-08" db="EMBL/GenBank/DDBJ databases">
        <title>Whole genome sequence of novel Actinomyces species strain MAS-1.</title>
        <authorList>
            <person name="Saito M."/>
            <person name="Kuwahara N."/>
            <person name="Takizawa T."/>
            <person name="Gotouda H."/>
            <person name="Ochiai T."/>
        </authorList>
    </citation>
    <scope>NUCLEOTIDE SEQUENCE [LARGE SCALE GENOMIC DNA]</scope>
    <source>
        <strain evidence="2 3">MAS-1</strain>
    </source>
</reference>
<protein>
    <submittedName>
        <fullName evidence="2">Uncharacterized protein</fullName>
    </submittedName>
</protein>
<evidence type="ECO:0000256" key="1">
    <source>
        <dbReference type="ARBA" id="ARBA00023002"/>
    </source>
</evidence>
<keyword evidence="3" id="KW-1185">Reference proteome</keyword>
<dbReference type="PANTHER" id="PTHR13932:SF6">
    <property type="entry name" value="OXYGEN-INDEPENDENT COPROPORPHYRINOGEN III OXIDASE"/>
    <property type="match status" value="1"/>
</dbReference>
<dbReference type="Proteomes" id="UP000824496">
    <property type="component" value="Chromosome"/>
</dbReference>
<dbReference type="PANTHER" id="PTHR13932">
    <property type="entry name" value="COPROPORPHYRINIGEN III OXIDASE"/>
    <property type="match status" value="1"/>
</dbReference>